<comment type="caution">
    <text evidence="1">The sequence shown here is derived from an EMBL/GenBank/DDBJ whole genome shotgun (WGS) entry which is preliminary data.</text>
</comment>
<accession>A0ABS1SVV4</accession>
<evidence type="ECO:0000313" key="2">
    <source>
        <dbReference type="Proteomes" id="UP000604898"/>
    </source>
</evidence>
<dbReference type="PROSITE" id="PS51257">
    <property type="entry name" value="PROKAR_LIPOPROTEIN"/>
    <property type="match status" value="1"/>
</dbReference>
<dbReference type="Proteomes" id="UP000604898">
    <property type="component" value="Unassembled WGS sequence"/>
</dbReference>
<dbReference type="EMBL" id="JAESVD010000003">
    <property type="protein sequence ID" value="MBL4912644.1"/>
    <property type="molecule type" value="Genomic_DNA"/>
</dbReference>
<name>A0ABS1SVV4_9GAMM</name>
<gene>
    <name evidence="1" type="ORF">JMA39_05755</name>
</gene>
<dbReference type="Gene3D" id="2.60.40.1120">
    <property type="entry name" value="Carboxypeptidase-like, regulatory domain"/>
    <property type="match status" value="1"/>
</dbReference>
<proteinExistence type="predicted"/>
<keyword evidence="2" id="KW-1185">Reference proteome</keyword>
<sequence length="613" mass="68073">MMKKALLVSFTVSALTACGGGGSESEQSGGQVLGSVVADAYLFDDKALARVNSRRGTNYSAENGEQGESELATWHVCGAAYNALIEPALYNKDYNNDGVADTNLTDDEGNLYYNIDLNGDKVAELNLLTDRDGIYLNVDMSCDAKADVNIDQNFDGISDLNIDVDGDMQADRLIDIDGDGKPDFSYTDSDGVSLAGVTVQLKGKYGEFEAVTDDNGQFSFERIPTGTYTLKADDIALDGSNIWTRTLVEIEEFDDSIGAFRMHQDPIITEVNLNHEAKHQGFWQDFHWYSSDINTEYAVGDTVWVELKAEDPNNRPITTKFSVNYRQETEEVVNGNGVYQYQHTITEADTFEYMISVFAQLSNDDGFFGLDGTTDAQASMQFMMADYIEPEELEVETVTVGAEVFDNPPDSTYMLVEVQQPIAIDGSVQIDIEVTGPDERIAEFVVAAKDEANAITAKGDSFVFDASLAQSRYVYEIQYITYIDFLNEREEVFIKIPLDTQLKPALVDDLLIDGVTATDVMARVGQSYQLQALYTDPQDDIVECRFEKAGNHNVGGNGDYIISDWGPCQVEYTFKEEDAVAQFNLNAYVRNSDGIVVWSNYDDHKWYNVSVTK</sequence>
<protein>
    <submittedName>
        <fullName evidence="1">Carboxypeptidase regulatory-like domain-containing protein</fullName>
    </submittedName>
</protein>
<organism evidence="1 2">
    <name type="scientific">Shewanella schlegeliana</name>
    <dbReference type="NCBI Taxonomy" id="190308"/>
    <lineage>
        <taxon>Bacteria</taxon>
        <taxon>Pseudomonadati</taxon>
        <taxon>Pseudomonadota</taxon>
        <taxon>Gammaproteobacteria</taxon>
        <taxon>Alteromonadales</taxon>
        <taxon>Shewanellaceae</taxon>
        <taxon>Shewanella</taxon>
    </lineage>
</organism>
<reference evidence="1 2" key="1">
    <citation type="submission" date="2021-01" db="EMBL/GenBank/DDBJ databases">
        <title>Genome sequence of Shewanella schlegeliana JCM 11561.</title>
        <authorList>
            <person name="Zhang H."/>
            <person name="Li C."/>
        </authorList>
    </citation>
    <scope>NUCLEOTIDE SEQUENCE [LARGE SCALE GENOMIC DNA]</scope>
    <source>
        <strain evidence="1 2">JCM 11561</strain>
    </source>
</reference>
<evidence type="ECO:0000313" key="1">
    <source>
        <dbReference type="EMBL" id="MBL4912644.1"/>
    </source>
</evidence>
<dbReference type="RefSeq" id="WP_202720887.1">
    <property type="nucleotide sequence ID" value="NZ_JAESVD010000003.1"/>
</dbReference>
<dbReference type="Pfam" id="PF13620">
    <property type="entry name" value="CarboxypepD_reg"/>
    <property type="match status" value="1"/>
</dbReference>
<dbReference type="SUPFAM" id="SSF49478">
    <property type="entry name" value="Cna protein B-type domain"/>
    <property type="match status" value="1"/>
</dbReference>